<dbReference type="GO" id="GO:0000981">
    <property type="term" value="F:DNA-binding transcription factor activity, RNA polymerase II-specific"/>
    <property type="evidence" value="ECO:0007669"/>
    <property type="project" value="InterPro"/>
</dbReference>
<evidence type="ECO:0000256" key="2">
    <source>
        <dbReference type="ARBA" id="ARBA00023242"/>
    </source>
</evidence>
<sequence length="734" mass="81930">MPTPPNDDARPSRIRTQPQKRISKACLRCRQRKSKCNLDGHGPAGALPCQRCVRDGVECILGSSNRGGRRIRRSKAIPEATSPAQSNAHETSPHAPNSEIYEQSYLGQTPSTSGYNNPQQQQQRQQQHGINESLHSPSSNMAAAIEDTFASTNLHNTSEALNFLSQAAENAAAAQMSEDSAAQNHQRVPYQDYTFQSDGGGNIGHELPRTQHTASMNLIPYHLVTMQLLSQDQIIDLVGRFATLYHPYLPITPKRSLNTAFLADTAQHEPHLLTAMITIAAKDLPGDTKIFEICSKYMNQLVAELSVGKKCDVEAVEALLLLAEWEPQSALSDVKEVGCGEEDLAAWMHVGLALRIGYYLRLDRTSFKNDDEERMVHYNRRRLAWAACYISDRQISVRIGRAFWSRGPGPVSGPGRHPTLQPESATDEDHASIFQAMLELIQLFGNVHDVLYSGMGSSVKMMLVGNYVKYIDDFRAAINSWKSVWGTLTCSPNLKITLQMTYEYLRLYNSAYAFQATAFRTISSKKKDSLGLEESALGLVGALPDARFIYESVDAAKCLLTVVNNFSHPDTSLRHFPMRFSLYCVNAAVFLYKAWSLGVLGSQEKVGVRRMIKDSISRLRAGSARPGEFGLRYAQLLELLWLQTDEEVAQRDGTTISVTDPHPALMVQRPPINAPDEFSWLDLQAVGEFLTREPDPIDLNFSNNNAQQFTQPSRRGSLSWNDLGWLDDDLNRFF</sequence>
<feature type="domain" description="Zn(2)-C6 fungal-type" evidence="4">
    <location>
        <begin position="25"/>
        <end position="61"/>
    </location>
</feature>
<evidence type="ECO:0000256" key="3">
    <source>
        <dbReference type="SAM" id="MobiDB-lite"/>
    </source>
</evidence>
<dbReference type="PROSITE" id="PS50048">
    <property type="entry name" value="ZN2_CY6_FUNGAL_2"/>
    <property type="match status" value="1"/>
</dbReference>
<dbReference type="Pfam" id="PF00172">
    <property type="entry name" value="Zn_clus"/>
    <property type="match status" value="1"/>
</dbReference>
<dbReference type="InterPro" id="IPR001138">
    <property type="entry name" value="Zn2Cys6_DnaBD"/>
</dbReference>
<dbReference type="CDD" id="cd12148">
    <property type="entry name" value="fungal_TF_MHR"/>
    <property type="match status" value="1"/>
</dbReference>
<keyword evidence="2" id="KW-0539">Nucleus</keyword>
<gene>
    <name evidence="5" type="ORF">VE01_05315</name>
</gene>
<dbReference type="InterPro" id="IPR007219">
    <property type="entry name" value="XnlR_reg_dom"/>
</dbReference>
<dbReference type="STRING" id="342668.A0A1B8GLC0"/>
<organism evidence="5 6">
    <name type="scientific">Pseudogymnoascus verrucosus</name>
    <dbReference type="NCBI Taxonomy" id="342668"/>
    <lineage>
        <taxon>Eukaryota</taxon>
        <taxon>Fungi</taxon>
        <taxon>Dikarya</taxon>
        <taxon>Ascomycota</taxon>
        <taxon>Pezizomycotina</taxon>
        <taxon>Leotiomycetes</taxon>
        <taxon>Thelebolales</taxon>
        <taxon>Thelebolaceae</taxon>
        <taxon>Pseudogymnoascus</taxon>
    </lineage>
</organism>
<dbReference type="Proteomes" id="UP000091956">
    <property type="component" value="Unassembled WGS sequence"/>
</dbReference>
<reference evidence="5 6" key="1">
    <citation type="submission" date="2016-03" db="EMBL/GenBank/DDBJ databases">
        <title>Comparative genomics of Pseudogymnoascus destructans, the fungus causing white-nose syndrome of bats.</title>
        <authorList>
            <person name="Palmer J.M."/>
            <person name="Drees K.P."/>
            <person name="Foster J.T."/>
            <person name="Lindner D.L."/>
        </authorList>
    </citation>
    <scope>NUCLEOTIDE SEQUENCE [LARGE SCALE GENOMIC DNA]</scope>
    <source>
        <strain evidence="5 6">UAMH 10579</strain>
    </source>
</reference>
<dbReference type="PROSITE" id="PS00463">
    <property type="entry name" value="ZN2_CY6_FUNGAL_1"/>
    <property type="match status" value="1"/>
</dbReference>
<feature type="compositionally biased region" description="Polar residues" evidence="3">
    <location>
        <begin position="105"/>
        <end position="118"/>
    </location>
</feature>
<dbReference type="GeneID" id="28838701"/>
<dbReference type="EMBL" id="KV460227">
    <property type="protein sequence ID" value="OBT96639.2"/>
    <property type="molecule type" value="Genomic_DNA"/>
</dbReference>
<evidence type="ECO:0000313" key="5">
    <source>
        <dbReference type="EMBL" id="OBT96639.2"/>
    </source>
</evidence>
<dbReference type="InterPro" id="IPR052780">
    <property type="entry name" value="AAA_Catabolism_Regulators"/>
</dbReference>
<dbReference type="PANTHER" id="PTHR31644">
    <property type="entry name" value="TRANSCRIPTIONAL ACTIVATOR ARO80-RELATED"/>
    <property type="match status" value="1"/>
</dbReference>
<feature type="region of interest" description="Disordered" evidence="3">
    <location>
        <begin position="63"/>
        <end position="136"/>
    </location>
</feature>
<accession>A0A1B8GLC0</accession>
<keyword evidence="6" id="KW-1185">Reference proteome</keyword>
<dbReference type="AlphaFoldDB" id="A0A1B8GLC0"/>
<name>A0A1B8GLC0_9PEZI</name>
<dbReference type="CDD" id="cd00067">
    <property type="entry name" value="GAL4"/>
    <property type="match status" value="1"/>
</dbReference>
<dbReference type="Gene3D" id="4.10.240.10">
    <property type="entry name" value="Zn(2)-C6 fungal-type DNA-binding domain"/>
    <property type="match status" value="1"/>
</dbReference>
<evidence type="ECO:0000256" key="1">
    <source>
        <dbReference type="ARBA" id="ARBA00022723"/>
    </source>
</evidence>
<reference evidence="6" key="2">
    <citation type="journal article" date="2018" name="Nat. Commun.">
        <title>Extreme sensitivity to ultraviolet light in the fungal pathogen causing white-nose syndrome of bats.</title>
        <authorList>
            <person name="Palmer J.M."/>
            <person name="Drees K.P."/>
            <person name="Foster J.T."/>
            <person name="Lindner D.L."/>
        </authorList>
    </citation>
    <scope>NUCLEOTIDE SEQUENCE [LARGE SCALE GENOMIC DNA]</scope>
    <source>
        <strain evidence="6">UAMH 10579</strain>
    </source>
</reference>
<dbReference type="GO" id="GO:0006351">
    <property type="term" value="P:DNA-templated transcription"/>
    <property type="evidence" value="ECO:0007669"/>
    <property type="project" value="InterPro"/>
</dbReference>
<dbReference type="PANTHER" id="PTHR31644:SF1">
    <property type="entry name" value="ZN(II)2CYS6 TRANSCRIPTION FACTOR (EUROFUNG)"/>
    <property type="match status" value="1"/>
</dbReference>
<dbReference type="GO" id="GO:0008270">
    <property type="term" value="F:zinc ion binding"/>
    <property type="evidence" value="ECO:0007669"/>
    <property type="project" value="InterPro"/>
</dbReference>
<dbReference type="InterPro" id="IPR036864">
    <property type="entry name" value="Zn2-C6_fun-type_DNA-bd_sf"/>
</dbReference>
<dbReference type="SMART" id="SM00066">
    <property type="entry name" value="GAL4"/>
    <property type="match status" value="1"/>
</dbReference>
<evidence type="ECO:0000313" key="6">
    <source>
        <dbReference type="Proteomes" id="UP000091956"/>
    </source>
</evidence>
<dbReference type="SUPFAM" id="SSF57701">
    <property type="entry name" value="Zn2/Cys6 DNA-binding domain"/>
    <property type="match status" value="1"/>
</dbReference>
<evidence type="ECO:0000259" key="4">
    <source>
        <dbReference type="PROSITE" id="PS50048"/>
    </source>
</evidence>
<proteinExistence type="predicted"/>
<dbReference type="SMART" id="SM00906">
    <property type="entry name" value="Fungal_trans"/>
    <property type="match status" value="1"/>
</dbReference>
<dbReference type="RefSeq" id="XP_059319706.1">
    <property type="nucleotide sequence ID" value="XM_059463691.1"/>
</dbReference>
<dbReference type="GO" id="GO:0005634">
    <property type="term" value="C:nucleus"/>
    <property type="evidence" value="ECO:0007669"/>
    <property type="project" value="TreeGrafter"/>
</dbReference>
<dbReference type="GO" id="GO:0003677">
    <property type="term" value="F:DNA binding"/>
    <property type="evidence" value="ECO:0007669"/>
    <property type="project" value="InterPro"/>
</dbReference>
<protein>
    <recommendedName>
        <fullName evidence="4">Zn(2)-C6 fungal-type domain-containing protein</fullName>
    </recommendedName>
</protein>
<dbReference type="Pfam" id="PF04082">
    <property type="entry name" value="Fungal_trans"/>
    <property type="match status" value="1"/>
</dbReference>
<keyword evidence="1" id="KW-0479">Metal-binding</keyword>